<dbReference type="Pfam" id="PF00144">
    <property type="entry name" value="Beta-lactamase"/>
    <property type="match status" value="1"/>
</dbReference>
<dbReference type="AlphaFoldDB" id="A0A1B8H1Z6"/>
<dbReference type="GO" id="GO:0016787">
    <property type="term" value="F:hydrolase activity"/>
    <property type="evidence" value="ECO:0007669"/>
    <property type="project" value="UniProtKB-KW"/>
</dbReference>
<feature type="domain" description="Beta-lactamase-related" evidence="1">
    <location>
        <begin position="38"/>
        <end position="325"/>
    </location>
</feature>
<dbReference type="EMBL" id="LZEY01000059">
    <property type="protein sequence ID" value="OBU03098.1"/>
    <property type="molecule type" value="Genomic_DNA"/>
</dbReference>
<keyword evidence="2" id="KW-0378">Hydrolase</keyword>
<keyword evidence="3" id="KW-1185">Reference proteome</keyword>
<dbReference type="InterPro" id="IPR001466">
    <property type="entry name" value="Beta-lactam-related"/>
</dbReference>
<protein>
    <submittedName>
        <fullName evidence="2">Serine hydrolase</fullName>
    </submittedName>
</protein>
<accession>A0A1B8H1Z6</accession>
<proteinExistence type="predicted"/>
<dbReference type="RefSeq" id="WP_067405638.1">
    <property type="nucleotide sequence ID" value="NZ_LZEY01000059.1"/>
</dbReference>
<evidence type="ECO:0000259" key="1">
    <source>
        <dbReference type="Pfam" id="PF00144"/>
    </source>
</evidence>
<dbReference type="OrthoDB" id="119951at2"/>
<dbReference type="InterPro" id="IPR050491">
    <property type="entry name" value="AmpC-like"/>
</dbReference>
<comment type="caution">
    <text evidence="2">The sequence shown here is derived from an EMBL/GenBank/DDBJ whole genome shotgun (WGS) entry which is preliminary data.</text>
</comment>
<organism evidence="2 3">
    <name type="scientific">Morganella psychrotolerans</name>
    <dbReference type="NCBI Taxonomy" id="368603"/>
    <lineage>
        <taxon>Bacteria</taxon>
        <taxon>Pseudomonadati</taxon>
        <taxon>Pseudomonadota</taxon>
        <taxon>Gammaproteobacteria</taxon>
        <taxon>Enterobacterales</taxon>
        <taxon>Morganellaceae</taxon>
        <taxon>Morganella</taxon>
    </lineage>
</organism>
<evidence type="ECO:0000313" key="3">
    <source>
        <dbReference type="Proteomes" id="UP000092377"/>
    </source>
</evidence>
<dbReference type="SUPFAM" id="SSF56601">
    <property type="entry name" value="beta-lactamase/transpeptidase-like"/>
    <property type="match status" value="1"/>
</dbReference>
<reference evidence="3" key="1">
    <citation type="submission" date="2016-06" db="EMBL/GenBank/DDBJ databases">
        <authorList>
            <person name="Butler K."/>
        </authorList>
    </citation>
    <scope>NUCLEOTIDE SEQUENCE [LARGE SCALE GENOMIC DNA]</scope>
    <source>
        <strain evidence="3">GCSL-Mp20</strain>
    </source>
</reference>
<gene>
    <name evidence="2" type="ORF">AYY18_10525</name>
</gene>
<sequence length="342" mass="37992">MPTQNLSALLQDVQPAGFATAMYFTGEGCEIPDGLAHGGLSRTDNTPVTPDTPIRIASNTKTFTAAAILRLYELNKLTLNAPVGALITPQYAQWLTDAGYDLTAITVQHLLSHSAGLYDHADDHYIKEVLADPAHLWTRDEQIRLYISRGYPLTESGICFLYSDTGYLLLADIIERITQLPLAQAVRELLRFDALEMTSAYWEVYEPVPPGLPPRAHQYLGNIDGDTISPTMDLYGGGGLVMSVKDLAMFMAHLFEGRVFDNPATLEEMLKQGSHDGAEDYRAGMMVTRKAGQTLWYHLGFWGTAAYYHPQKKIAAAGFVNSRDTRPWLMNLLETRLCENDD</sequence>
<evidence type="ECO:0000313" key="2">
    <source>
        <dbReference type="EMBL" id="OBU03098.1"/>
    </source>
</evidence>
<dbReference type="InterPro" id="IPR012338">
    <property type="entry name" value="Beta-lactam/transpept-like"/>
</dbReference>
<dbReference type="PANTHER" id="PTHR46825">
    <property type="entry name" value="D-ALANYL-D-ALANINE-CARBOXYPEPTIDASE/ENDOPEPTIDASE AMPH"/>
    <property type="match status" value="1"/>
</dbReference>
<dbReference type="Gene3D" id="3.40.710.10">
    <property type="entry name" value="DD-peptidase/beta-lactamase superfamily"/>
    <property type="match status" value="1"/>
</dbReference>
<name>A0A1B8H1Z6_9GAMM</name>
<dbReference type="Proteomes" id="UP000092377">
    <property type="component" value="Unassembled WGS sequence"/>
</dbReference>
<dbReference type="PANTHER" id="PTHR46825:SF7">
    <property type="entry name" value="D-ALANYL-D-ALANINE CARBOXYPEPTIDASE"/>
    <property type="match status" value="1"/>
</dbReference>